<dbReference type="OrthoDB" id="9783572at2"/>
<dbReference type="RefSeq" id="WP_111328847.1">
    <property type="nucleotide sequence ID" value="NZ_FMVW01000001.1"/>
</dbReference>
<protein>
    <submittedName>
        <fullName evidence="2">Aldo/keto reductase family protein</fullName>
    </submittedName>
</protein>
<dbReference type="STRING" id="1120955.SAMN03080610_00043"/>
<dbReference type="Pfam" id="PF00248">
    <property type="entry name" value="Aldo_ket_red"/>
    <property type="match status" value="1"/>
</dbReference>
<evidence type="ECO:0000313" key="2">
    <source>
        <dbReference type="EMBL" id="SCZ19685.1"/>
    </source>
</evidence>
<keyword evidence="3" id="KW-1185">Reference proteome</keyword>
<dbReference type="InterPro" id="IPR036812">
    <property type="entry name" value="NAD(P)_OxRdtase_dom_sf"/>
</dbReference>
<reference evidence="2 3" key="1">
    <citation type="submission" date="2016-10" db="EMBL/GenBank/DDBJ databases">
        <authorList>
            <person name="de Groot N.N."/>
        </authorList>
    </citation>
    <scope>NUCLEOTIDE SEQUENCE [LARGE SCALE GENOMIC DNA]</scope>
    <source>
        <strain evidence="2 3">DSM 2698</strain>
    </source>
</reference>
<proteinExistence type="predicted"/>
<name>A0A1G5M3D2_AFIMA</name>
<dbReference type="InterPro" id="IPR023210">
    <property type="entry name" value="NADP_OxRdtase_dom"/>
</dbReference>
<evidence type="ECO:0000259" key="1">
    <source>
        <dbReference type="Pfam" id="PF00248"/>
    </source>
</evidence>
<accession>A0A1G5M3D2</accession>
<organism evidence="2 3">
    <name type="scientific">Afifella marina DSM 2698</name>
    <dbReference type="NCBI Taxonomy" id="1120955"/>
    <lineage>
        <taxon>Bacteria</taxon>
        <taxon>Pseudomonadati</taxon>
        <taxon>Pseudomonadota</taxon>
        <taxon>Alphaproteobacteria</taxon>
        <taxon>Hyphomicrobiales</taxon>
        <taxon>Afifellaceae</taxon>
        <taxon>Afifella</taxon>
    </lineage>
</organism>
<dbReference type="EMBL" id="FMVW01000001">
    <property type="protein sequence ID" value="SCZ19685.1"/>
    <property type="molecule type" value="Genomic_DNA"/>
</dbReference>
<gene>
    <name evidence="2" type="ORF">SAMN03080610_00043</name>
</gene>
<feature type="domain" description="NADP-dependent oxidoreductase" evidence="1">
    <location>
        <begin position="54"/>
        <end position="121"/>
    </location>
</feature>
<dbReference type="AlphaFoldDB" id="A0A1G5M3D2"/>
<sequence>MDDLNTPSLSRRALLSGSAALALASTLPNRPSQAQAVEAGMRKIPSSGEMIPAVGLGTWITFNVGKDPVLLKRSAQVMQAFFDSGGRVIDSSPMYGSSQDTLGYGLSQLGRPDELFAADKVVAIIGAFLSE</sequence>
<dbReference type="Proteomes" id="UP000199347">
    <property type="component" value="Unassembled WGS sequence"/>
</dbReference>
<dbReference type="Gene3D" id="3.20.20.100">
    <property type="entry name" value="NADP-dependent oxidoreductase domain"/>
    <property type="match status" value="1"/>
</dbReference>
<evidence type="ECO:0000313" key="3">
    <source>
        <dbReference type="Proteomes" id="UP000199347"/>
    </source>
</evidence>
<dbReference type="SUPFAM" id="SSF51430">
    <property type="entry name" value="NAD(P)-linked oxidoreductase"/>
    <property type="match status" value="1"/>
</dbReference>
<dbReference type="PROSITE" id="PS51318">
    <property type="entry name" value="TAT"/>
    <property type="match status" value="1"/>
</dbReference>
<dbReference type="InterPro" id="IPR006311">
    <property type="entry name" value="TAT_signal"/>
</dbReference>